<evidence type="ECO:0000313" key="2">
    <source>
        <dbReference type="EMBL" id="GAA3683431.1"/>
    </source>
</evidence>
<keyword evidence="3" id="KW-1185">Reference proteome</keyword>
<dbReference type="Proteomes" id="UP001500902">
    <property type="component" value="Unassembled WGS sequence"/>
</dbReference>
<dbReference type="Pfam" id="PF07883">
    <property type="entry name" value="Cupin_2"/>
    <property type="match status" value="1"/>
</dbReference>
<dbReference type="InterPro" id="IPR013096">
    <property type="entry name" value="Cupin_2"/>
</dbReference>
<sequence>MSYPPPHYEGDIGVVSATFRSGTQPADLSYGGRNIHYLATGRSTGGAFGLYRWNFGPDESGPGPHFHRVMSESFFVLEGTVSLYDGERWREGRAGDFLHVPPGGVHAFRNVIGAPASILLLFTPGAPREAYFETLAELAAGRELGEQEACTASELVHVV</sequence>
<dbReference type="RefSeq" id="WP_344884148.1">
    <property type="nucleotide sequence ID" value="NZ_BAAAZP010000100.1"/>
</dbReference>
<evidence type="ECO:0000259" key="1">
    <source>
        <dbReference type="Pfam" id="PF07883"/>
    </source>
</evidence>
<dbReference type="PANTHER" id="PTHR36440:SF1">
    <property type="entry name" value="PUTATIVE (AFU_ORTHOLOGUE AFUA_8G07350)-RELATED"/>
    <property type="match status" value="1"/>
</dbReference>
<organism evidence="2 3">
    <name type="scientific">Nonomuraea antimicrobica</name>
    <dbReference type="NCBI Taxonomy" id="561173"/>
    <lineage>
        <taxon>Bacteria</taxon>
        <taxon>Bacillati</taxon>
        <taxon>Actinomycetota</taxon>
        <taxon>Actinomycetes</taxon>
        <taxon>Streptosporangiales</taxon>
        <taxon>Streptosporangiaceae</taxon>
        <taxon>Nonomuraea</taxon>
    </lineage>
</organism>
<accession>A0ABP7CB67</accession>
<feature type="domain" description="Cupin type-2" evidence="1">
    <location>
        <begin position="52"/>
        <end position="121"/>
    </location>
</feature>
<dbReference type="Gene3D" id="2.60.120.10">
    <property type="entry name" value="Jelly Rolls"/>
    <property type="match status" value="1"/>
</dbReference>
<dbReference type="PANTHER" id="PTHR36440">
    <property type="entry name" value="PUTATIVE (AFU_ORTHOLOGUE AFUA_8G07350)-RELATED"/>
    <property type="match status" value="1"/>
</dbReference>
<proteinExistence type="predicted"/>
<dbReference type="InterPro" id="IPR053146">
    <property type="entry name" value="QDO-like"/>
</dbReference>
<dbReference type="EMBL" id="BAAAZP010000100">
    <property type="protein sequence ID" value="GAA3683431.1"/>
    <property type="molecule type" value="Genomic_DNA"/>
</dbReference>
<gene>
    <name evidence="2" type="ORF">GCM10022224_055010</name>
</gene>
<dbReference type="InterPro" id="IPR014710">
    <property type="entry name" value="RmlC-like_jellyroll"/>
</dbReference>
<name>A0ABP7CB67_9ACTN</name>
<protein>
    <submittedName>
        <fullName evidence="2">Cupin domain-containing protein</fullName>
    </submittedName>
</protein>
<dbReference type="SUPFAM" id="SSF51182">
    <property type="entry name" value="RmlC-like cupins"/>
    <property type="match status" value="1"/>
</dbReference>
<reference evidence="3" key="1">
    <citation type="journal article" date="2019" name="Int. J. Syst. Evol. Microbiol.">
        <title>The Global Catalogue of Microorganisms (GCM) 10K type strain sequencing project: providing services to taxonomists for standard genome sequencing and annotation.</title>
        <authorList>
            <consortium name="The Broad Institute Genomics Platform"/>
            <consortium name="The Broad Institute Genome Sequencing Center for Infectious Disease"/>
            <person name="Wu L."/>
            <person name="Ma J."/>
        </authorList>
    </citation>
    <scope>NUCLEOTIDE SEQUENCE [LARGE SCALE GENOMIC DNA]</scope>
    <source>
        <strain evidence="3">JCM 16904</strain>
    </source>
</reference>
<evidence type="ECO:0000313" key="3">
    <source>
        <dbReference type="Proteomes" id="UP001500902"/>
    </source>
</evidence>
<dbReference type="InterPro" id="IPR011051">
    <property type="entry name" value="RmlC_Cupin_sf"/>
</dbReference>
<comment type="caution">
    <text evidence="2">The sequence shown here is derived from an EMBL/GenBank/DDBJ whole genome shotgun (WGS) entry which is preliminary data.</text>
</comment>